<keyword evidence="2 4" id="KW-0862">Zinc</keyword>
<evidence type="ECO:0000259" key="5">
    <source>
        <dbReference type="SMART" id="SM00829"/>
    </source>
</evidence>
<comment type="caution">
    <text evidence="6">The sequence shown here is derived from an EMBL/GenBank/DDBJ whole genome shotgun (WGS) entry which is preliminary data.</text>
</comment>
<dbReference type="InterPro" id="IPR002328">
    <property type="entry name" value="ADH_Zn_CS"/>
</dbReference>
<comment type="cofactor">
    <cofactor evidence="4">
        <name>Zn(2+)</name>
        <dbReference type="ChEBI" id="CHEBI:29105"/>
    </cofactor>
</comment>
<accession>A0A7C1JKR0</accession>
<dbReference type="GO" id="GO:0008270">
    <property type="term" value="F:zinc ion binding"/>
    <property type="evidence" value="ECO:0007669"/>
    <property type="project" value="InterPro"/>
</dbReference>
<dbReference type="InterPro" id="IPR011032">
    <property type="entry name" value="GroES-like_sf"/>
</dbReference>
<dbReference type="Pfam" id="PF08240">
    <property type="entry name" value="ADH_N"/>
    <property type="match status" value="1"/>
</dbReference>
<feature type="domain" description="Enoyl reductase (ER)" evidence="5">
    <location>
        <begin position="14"/>
        <end position="338"/>
    </location>
</feature>
<dbReference type="SUPFAM" id="SSF51735">
    <property type="entry name" value="NAD(P)-binding Rossmann-fold domains"/>
    <property type="match status" value="1"/>
</dbReference>
<dbReference type="InterPro" id="IPR050129">
    <property type="entry name" value="Zn_alcohol_dh"/>
</dbReference>
<evidence type="ECO:0000256" key="2">
    <source>
        <dbReference type="ARBA" id="ARBA00022833"/>
    </source>
</evidence>
<evidence type="ECO:0000313" key="6">
    <source>
        <dbReference type="EMBL" id="HDX32006.1"/>
    </source>
</evidence>
<organism evidence="6">
    <name type="scientific">Caldilinea aerophila</name>
    <dbReference type="NCBI Taxonomy" id="133453"/>
    <lineage>
        <taxon>Bacteria</taxon>
        <taxon>Bacillati</taxon>
        <taxon>Chloroflexota</taxon>
        <taxon>Caldilineae</taxon>
        <taxon>Caldilineales</taxon>
        <taxon>Caldilineaceae</taxon>
        <taxon>Caldilinea</taxon>
    </lineage>
</organism>
<keyword evidence="3" id="KW-0560">Oxidoreductase</keyword>
<name>A0A7C1JKR0_9CHLR</name>
<sequence>MAYLETVPIFRGEGVIEYVERQSAQLVADDDVVVRIEACGICGTDLNILAVPPAHKATPGIVIGHEGVGIAEAVGPAVKHVRPGDRVVIANRLTCGMCDYCRRGLDNQCTNYQTIGTTLDGAFAPTLRAPARALWKIDPSVPRDDAAFFEPLSCVVGSVKRAPFQPGDNVAIIGAGPMGLLFALLYRTMGAGRVIVLDVAPYRLEFAQEIGMDAVLNVAQIDAQAEVKRLTGLGADIVVDAVGNQIDQAIRLARRGGHIILFGLRPHDNPSVNQYTITRYDLTLHGAFVGLHPFAQTIQLLESRRIQPSILVTHRLPLTELMHGIELMRTQQAMKVLIEMGG</sequence>
<evidence type="ECO:0000256" key="4">
    <source>
        <dbReference type="RuleBase" id="RU361277"/>
    </source>
</evidence>
<comment type="similarity">
    <text evidence="4">Belongs to the zinc-containing alcohol dehydrogenase family.</text>
</comment>
<dbReference type="InterPro" id="IPR013154">
    <property type="entry name" value="ADH-like_N"/>
</dbReference>
<dbReference type="PANTHER" id="PTHR43401:SF2">
    <property type="entry name" value="L-THREONINE 3-DEHYDROGENASE"/>
    <property type="match status" value="1"/>
</dbReference>
<dbReference type="Gene3D" id="3.90.180.10">
    <property type="entry name" value="Medium-chain alcohol dehydrogenases, catalytic domain"/>
    <property type="match status" value="1"/>
</dbReference>
<dbReference type="Gene3D" id="3.40.50.720">
    <property type="entry name" value="NAD(P)-binding Rossmann-like Domain"/>
    <property type="match status" value="1"/>
</dbReference>
<protein>
    <submittedName>
        <fullName evidence="6">L-threonine 3-dehydrogenase</fullName>
    </submittedName>
</protein>
<reference evidence="6" key="1">
    <citation type="journal article" date="2020" name="mSystems">
        <title>Genome- and Community-Level Interaction Insights into Carbon Utilization and Element Cycling Functions of Hydrothermarchaeota in Hydrothermal Sediment.</title>
        <authorList>
            <person name="Zhou Z."/>
            <person name="Liu Y."/>
            <person name="Xu W."/>
            <person name="Pan J."/>
            <person name="Luo Z.H."/>
            <person name="Li M."/>
        </authorList>
    </citation>
    <scope>NUCLEOTIDE SEQUENCE [LARGE SCALE GENOMIC DNA]</scope>
    <source>
        <strain evidence="6">SpSt-289</strain>
    </source>
</reference>
<dbReference type="GO" id="GO:0016491">
    <property type="term" value="F:oxidoreductase activity"/>
    <property type="evidence" value="ECO:0007669"/>
    <property type="project" value="UniProtKB-KW"/>
</dbReference>
<dbReference type="InterPro" id="IPR036291">
    <property type="entry name" value="NAD(P)-bd_dom_sf"/>
</dbReference>
<dbReference type="SMART" id="SM00829">
    <property type="entry name" value="PKS_ER"/>
    <property type="match status" value="1"/>
</dbReference>
<dbReference type="EMBL" id="DSMG01000111">
    <property type="protein sequence ID" value="HDX32006.1"/>
    <property type="molecule type" value="Genomic_DNA"/>
</dbReference>
<dbReference type="PROSITE" id="PS00059">
    <property type="entry name" value="ADH_ZINC"/>
    <property type="match status" value="1"/>
</dbReference>
<keyword evidence="1 4" id="KW-0479">Metal-binding</keyword>
<dbReference type="PANTHER" id="PTHR43401">
    <property type="entry name" value="L-THREONINE 3-DEHYDROGENASE"/>
    <property type="match status" value="1"/>
</dbReference>
<dbReference type="InterPro" id="IPR020843">
    <property type="entry name" value="ER"/>
</dbReference>
<dbReference type="AlphaFoldDB" id="A0A7C1JKR0"/>
<evidence type="ECO:0000256" key="3">
    <source>
        <dbReference type="ARBA" id="ARBA00023002"/>
    </source>
</evidence>
<dbReference type="Pfam" id="PF00107">
    <property type="entry name" value="ADH_zinc_N"/>
    <property type="match status" value="1"/>
</dbReference>
<proteinExistence type="inferred from homology"/>
<gene>
    <name evidence="6" type="ORF">ENQ20_11030</name>
</gene>
<dbReference type="SUPFAM" id="SSF50129">
    <property type="entry name" value="GroES-like"/>
    <property type="match status" value="1"/>
</dbReference>
<dbReference type="InterPro" id="IPR013149">
    <property type="entry name" value="ADH-like_C"/>
</dbReference>
<evidence type="ECO:0000256" key="1">
    <source>
        <dbReference type="ARBA" id="ARBA00022723"/>
    </source>
</evidence>